<dbReference type="EMBL" id="LXEP01000044">
    <property type="protein sequence ID" value="OAT17088.1"/>
    <property type="molecule type" value="Genomic_DNA"/>
</dbReference>
<comment type="caution">
    <text evidence="1">The sequence shown here is derived from an EMBL/GenBank/DDBJ whole genome shotgun (WGS) entry which is preliminary data.</text>
</comment>
<dbReference type="PATRIC" id="fig|1354253.4.peg.4446"/>
<dbReference type="Proteomes" id="UP000078504">
    <property type="component" value="Unassembled WGS sequence"/>
</dbReference>
<evidence type="ECO:0000313" key="1">
    <source>
        <dbReference type="EMBL" id="OAT17088.1"/>
    </source>
</evidence>
<accession>A0A1B7HN83</accession>
<gene>
    <name evidence="1" type="ORF">M977_04334</name>
</gene>
<sequence>MERLKRFRIQEGDSFQERMYKAAGLASVHLQKEITRAIDSPVPFSQKSIWYKTQKVGQYKKLYRMGIMDNQDVYLSAIIDRKKPTDKLIPVDKKFTDKYGNIKGLAKNLKNGKYKKVEQTNQTILINTAAKKRNNRMIAIRKVSKRKHKIDWDQMVVNITKMINQRVKT</sequence>
<name>A0A1B7HN83_9ENTR</name>
<evidence type="ECO:0008006" key="3">
    <source>
        <dbReference type="Google" id="ProtNLM"/>
    </source>
</evidence>
<evidence type="ECO:0000313" key="2">
    <source>
        <dbReference type="Proteomes" id="UP000078504"/>
    </source>
</evidence>
<protein>
    <recommendedName>
        <fullName evidence="3">Phage protein</fullName>
    </recommendedName>
</protein>
<organism evidence="1 2">
    <name type="scientific">Buttiauxella gaviniae ATCC 51604</name>
    <dbReference type="NCBI Taxonomy" id="1354253"/>
    <lineage>
        <taxon>Bacteria</taxon>
        <taxon>Pseudomonadati</taxon>
        <taxon>Pseudomonadota</taxon>
        <taxon>Gammaproteobacteria</taxon>
        <taxon>Enterobacterales</taxon>
        <taxon>Enterobacteriaceae</taxon>
        <taxon>Buttiauxella</taxon>
    </lineage>
</organism>
<proteinExistence type="predicted"/>
<dbReference type="AlphaFoldDB" id="A0A1B7HN83"/>
<reference evidence="1 2" key="1">
    <citation type="submission" date="2016-04" db="EMBL/GenBank/DDBJ databases">
        <title>ATOL: Assembling a taxonomically balanced genome-scale reconstruction of the evolutionary history of the Enterobacteriaceae.</title>
        <authorList>
            <person name="Plunkett G.III."/>
            <person name="Neeno-Eckwall E.C."/>
            <person name="Glasner J.D."/>
            <person name="Perna N.T."/>
        </authorList>
    </citation>
    <scope>NUCLEOTIDE SEQUENCE [LARGE SCALE GENOMIC DNA]</scope>
    <source>
        <strain evidence="1 2">ATCC 51604</strain>
    </source>
</reference>